<evidence type="ECO:0008006" key="2">
    <source>
        <dbReference type="Google" id="ProtNLM"/>
    </source>
</evidence>
<evidence type="ECO:0000313" key="1">
    <source>
        <dbReference type="EMBL" id="UXE58851.1"/>
    </source>
</evidence>
<dbReference type="KEGG" id="wna:KA717_22950"/>
<sequence>MPKLSIYEKVNELKVVISNTADFSWAEQQALCIPSTALQYLQPEWNCPESQALIVNYILQHPQWRLSLQSHKYLGLAEKVKKRKKCGLGKYGLKKHR</sequence>
<proteinExistence type="predicted"/>
<protein>
    <recommendedName>
        <fullName evidence="2">7-carboxy-7-deazaguanine synthase</fullName>
    </recommendedName>
</protein>
<dbReference type="Proteomes" id="UP001065613">
    <property type="component" value="Chromosome"/>
</dbReference>
<dbReference type="InterPro" id="IPR013785">
    <property type="entry name" value="Aldolase_TIM"/>
</dbReference>
<reference evidence="1" key="1">
    <citation type="submission" date="2021-04" db="EMBL/GenBank/DDBJ databases">
        <title>Genome sequence of Woronichinia naegeliana from Washington state freshwater lake bloom.</title>
        <authorList>
            <person name="Dreher T.W."/>
        </authorList>
    </citation>
    <scope>NUCLEOTIDE SEQUENCE</scope>
    <source>
        <strain evidence="1">WA131</strain>
    </source>
</reference>
<dbReference type="AlphaFoldDB" id="A0A977KTV1"/>
<dbReference type="EMBL" id="CP073041">
    <property type="protein sequence ID" value="UXE58851.1"/>
    <property type="molecule type" value="Genomic_DNA"/>
</dbReference>
<accession>A0A977KTV1</accession>
<name>A0A977KTV1_9CYAN</name>
<dbReference type="Gene3D" id="3.20.20.70">
    <property type="entry name" value="Aldolase class I"/>
    <property type="match status" value="1"/>
</dbReference>
<gene>
    <name evidence="1" type="ORF">KA717_22950</name>
</gene>
<organism evidence="1">
    <name type="scientific">Woronichinia naegeliana WA131</name>
    <dbReference type="NCBI Taxonomy" id="2824559"/>
    <lineage>
        <taxon>Bacteria</taxon>
        <taxon>Bacillati</taxon>
        <taxon>Cyanobacteriota</taxon>
        <taxon>Cyanophyceae</taxon>
        <taxon>Synechococcales</taxon>
        <taxon>Coelosphaeriaceae</taxon>
        <taxon>Woronichinia</taxon>
    </lineage>
</organism>